<feature type="compositionally biased region" description="Basic and acidic residues" evidence="1">
    <location>
        <begin position="335"/>
        <end position="345"/>
    </location>
</feature>
<name>A0A7L9J240_9MICO</name>
<protein>
    <recommendedName>
        <fullName evidence="4">TrwC relaxase</fullName>
    </recommendedName>
</protein>
<organism evidence="2 3">
    <name type="scientific">Janibacter indicus</name>
    <dbReference type="NCBI Taxonomy" id="857417"/>
    <lineage>
        <taxon>Bacteria</taxon>
        <taxon>Bacillati</taxon>
        <taxon>Actinomycetota</taxon>
        <taxon>Actinomycetes</taxon>
        <taxon>Micrococcales</taxon>
        <taxon>Intrasporangiaceae</taxon>
        <taxon>Janibacter</taxon>
    </lineage>
</organism>
<feature type="compositionally biased region" description="Low complexity" evidence="1">
    <location>
        <begin position="347"/>
        <end position="360"/>
    </location>
</feature>
<reference evidence="2 3" key="1">
    <citation type="submission" date="2020-10" db="EMBL/GenBank/DDBJ databases">
        <title>Janibacter indicus TT2 genome sequence.</title>
        <authorList>
            <person name="Lee K."/>
            <person name="Ganzorig M."/>
        </authorList>
    </citation>
    <scope>NUCLEOTIDE SEQUENCE [LARGE SCALE GENOMIC DNA]</scope>
    <source>
        <strain evidence="2 3">TT2</strain>
    </source>
</reference>
<dbReference type="EMBL" id="CP062789">
    <property type="protein sequence ID" value="QOK23257.1"/>
    <property type="molecule type" value="Genomic_DNA"/>
</dbReference>
<accession>A0A7L9J240</accession>
<evidence type="ECO:0008006" key="4">
    <source>
        <dbReference type="Google" id="ProtNLM"/>
    </source>
</evidence>
<evidence type="ECO:0000256" key="1">
    <source>
        <dbReference type="SAM" id="MobiDB-lite"/>
    </source>
</evidence>
<dbReference type="InterPro" id="IPR027417">
    <property type="entry name" value="P-loop_NTPase"/>
</dbReference>
<proteinExistence type="predicted"/>
<dbReference type="AlphaFoldDB" id="A0A7L9J240"/>
<dbReference type="Proteomes" id="UP000593998">
    <property type="component" value="Chromosome"/>
</dbReference>
<evidence type="ECO:0000313" key="3">
    <source>
        <dbReference type="Proteomes" id="UP000593998"/>
    </source>
</evidence>
<dbReference type="RefSeq" id="WP_192911412.1">
    <property type="nucleotide sequence ID" value="NZ_CP062789.1"/>
</dbReference>
<dbReference type="SUPFAM" id="SSF52540">
    <property type="entry name" value="P-loop containing nucleoside triphosphate hydrolases"/>
    <property type="match status" value="1"/>
</dbReference>
<gene>
    <name evidence="2" type="ORF">IGS73_02180</name>
</gene>
<sequence>MTIRPAWRRYGGAITLPSAYVSVFVDLGYAVTAHRAQGITTDTAHTVATSRSARENFYVSMTRGRHANHAYVAIDQPDEVHEHAHPSENPDATARSVLYGVLKHVGAELSAHETITAEHERWGSIAQLAAEDETIAQAAQHDRWATLLHRSGLSTEQVDDILDSDAYGALSAELRRAEANHHDLDTLLPRLIQARALDDDDLASVIHHRVERATSRPAGSGRTRKPARLIAGLIPEAGGLMLADMRQALDERRDLIQDRAEVCLDTALADAEPWIATLGTAPTTAREAALWRQHAIVVAAYRDRYRITTTSPLGAESDSAAQRIDVARARSALDRARELARRKDSAPTPQRPTRTTGRTL</sequence>
<evidence type="ECO:0000313" key="2">
    <source>
        <dbReference type="EMBL" id="QOK23257.1"/>
    </source>
</evidence>
<feature type="region of interest" description="Disordered" evidence="1">
    <location>
        <begin position="335"/>
        <end position="360"/>
    </location>
</feature>